<proteinExistence type="predicted"/>
<evidence type="ECO:0000256" key="2">
    <source>
        <dbReference type="SAM" id="SignalP"/>
    </source>
</evidence>
<reference evidence="3" key="1">
    <citation type="journal article" date="2017" name="Nature">
        <title>The sunflower genome provides insights into oil metabolism, flowering and Asterid evolution.</title>
        <authorList>
            <person name="Badouin H."/>
            <person name="Gouzy J."/>
            <person name="Grassa C.J."/>
            <person name="Murat F."/>
            <person name="Staton S.E."/>
            <person name="Cottret L."/>
            <person name="Lelandais-Briere C."/>
            <person name="Owens G.L."/>
            <person name="Carrere S."/>
            <person name="Mayjonade B."/>
            <person name="Legrand L."/>
            <person name="Gill N."/>
            <person name="Kane N.C."/>
            <person name="Bowers J.E."/>
            <person name="Hubner S."/>
            <person name="Bellec A."/>
            <person name="Berard A."/>
            <person name="Berges H."/>
            <person name="Blanchet N."/>
            <person name="Boniface M.C."/>
            <person name="Brunel D."/>
            <person name="Catrice O."/>
            <person name="Chaidir N."/>
            <person name="Claudel C."/>
            <person name="Donnadieu C."/>
            <person name="Faraut T."/>
            <person name="Fievet G."/>
            <person name="Helmstetter N."/>
            <person name="King M."/>
            <person name="Knapp S.J."/>
            <person name="Lai Z."/>
            <person name="Le Paslier M.C."/>
            <person name="Lippi Y."/>
            <person name="Lorenzon L."/>
            <person name="Mandel J.R."/>
            <person name="Marage G."/>
            <person name="Marchand G."/>
            <person name="Marquand E."/>
            <person name="Bret-Mestries E."/>
            <person name="Morien E."/>
            <person name="Nambeesan S."/>
            <person name="Nguyen T."/>
            <person name="Pegot-Espagnet P."/>
            <person name="Pouilly N."/>
            <person name="Raftis F."/>
            <person name="Sallet E."/>
            <person name="Schiex T."/>
            <person name="Thomas J."/>
            <person name="Vandecasteele C."/>
            <person name="Vares D."/>
            <person name="Vear F."/>
            <person name="Vautrin S."/>
            <person name="Crespi M."/>
            <person name="Mangin B."/>
            <person name="Burke J.M."/>
            <person name="Salse J."/>
            <person name="Munos S."/>
            <person name="Vincourt P."/>
            <person name="Rieseberg L.H."/>
            <person name="Langlade N.B."/>
        </authorList>
    </citation>
    <scope>NUCLEOTIDE SEQUENCE</scope>
    <source>
        <tissue evidence="3">Leaves</tissue>
    </source>
</reference>
<feature type="region of interest" description="Disordered" evidence="1">
    <location>
        <begin position="31"/>
        <end position="55"/>
    </location>
</feature>
<organism evidence="3 4">
    <name type="scientific">Helianthus annuus</name>
    <name type="common">Common sunflower</name>
    <dbReference type="NCBI Taxonomy" id="4232"/>
    <lineage>
        <taxon>Eukaryota</taxon>
        <taxon>Viridiplantae</taxon>
        <taxon>Streptophyta</taxon>
        <taxon>Embryophyta</taxon>
        <taxon>Tracheophyta</taxon>
        <taxon>Spermatophyta</taxon>
        <taxon>Magnoliopsida</taxon>
        <taxon>eudicotyledons</taxon>
        <taxon>Gunneridae</taxon>
        <taxon>Pentapetalae</taxon>
        <taxon>asterids</taxon>
        <taxon>campanulids</taxon>
        <taxon>Asterales</taxon>
        <taxon>Asteraceae</taxon>
        <taxon>Asteroideae</taxon>
        <taxon>Heliantheae alliance</taxon>
        <taxon>Heliantheae</taxon>
        <taxon>Helianthus</taxon>
    </lineage>
</organism>
<evidence type="ECO:0000313" key="4">
    <source>
        <dbReference type="Proteomes" id="UP000215914"/>
    </source>
</evidence>
<dbReference type="AlphaFoldDB" id="A0A9K3NC61"/>
<feature type="compositionally biased region" description="Basic and acidic residues" evidence="1">
    <location>
        <begin position="74"/>
        <end position="86"/>
    </location>
</feature>
<protein>
    <submittedName>
        <fullName evidence="3">Uncharacterized protein</fullName>
    </submittedName>
</protein>
<comment type="caution">
    <text evidence="3">The sequence shown here is derived from an EMBL/GenBank/DDBJ whole genome shotgun (WGS) entry which is preliminary data.</text>
</comment>
<feature type="region of interest" description="Disordered" evidence="1">
    <location>
        <begin position="73"/>
        <end position="96"/>
    </location>
</feature>
<dbReference type="PANTHER" id="PTHR37184:SF2">
    <property type="entry name" value="CLAVATA3_ESR (CLE)-RELATED PROTEIN 43"/>
    <property type="match status" value="1"/>
</dbReference>
<evidence type="ECO:0000313" key="3">
    <source>
        <dbReference type="EMBL" id="KAF5794108.1"/>
    </source>
</evidence>
<keyword evidence="4" id="KW-1185">Reference proteome</keyword>
<dbReference type="EMBL" id="MNCJ02000323">
    <property type="protein sequence ID" value="KAF5794108.1"/>
    <property type="molecule type" value="Genomic_DNA"/>
</dbReference>
<keyword evidence="2" id="KW-0732">Signal</keyword>
<accession>A0A9K3NC61</accession>
<feature type="signal peptide" evidence="2">
    <location>
        <begin position="1"/>
        <end position="24"/>
    </location>
</feature>
<dbReference type="PANTHER" id="PTHR37184">
    <property type="entry name" value="CLAVATA3/ESR (CLE)-RELATED PROTEIN 27"/>
    <property type="match status" value="1"/>
</dbReference>
<dbReference type="InterPro" id="IPR040274">
    <property type="entry name" value="CLE27/CLE43"/>
</dbReference>
<dbReference type="Gramene" id="mRNA:HanXRQr2_Chr08g0324431">
    <property type="protein sequence ID" value="CDS:HanXRQr2_Chr08g0324431.1"/>
    <property type="gene ID" value="HanXRQr2_Chr08g0324431"/>
</dbReference>
<reference evidence="3" key="2">
    <citation type="submission" date="2020-06" db="EMBL/GenBank/DDBJ databases">
        <title>Helianthus annuus Genome sequencing and assembly Release 2.</title>
        <authorList>
            <person name="Gouzy J."/>
            <person name="Langlade N."/>
            <person name="Munos S."/>
        </authorList>
    </citation>
    <scope>NUCLEOTIDE SEQUENCE</scope>
    <source>
        <tissue evidence="3">Leaves</tissue>
    </source>
</reference>
<feature type="chain" id="PRO_5039885972" evidence="2">
    <location>
        <begin position="25"/>
        <end position="96"/>
    </location>
</feature>
<name>A0A9K3NC61_HELAN</name>
<feature type="compositionally biased region" description="Pro residues" evidence="1">
    <location>
        <begin position="36"/>
        <end position="49"/>
    </location>
</feature>
<gene>
    <name evidence="3" type="ORF">HanXRQr2_Chr08g0324431</name>
</gene>
<sequence length="96" mass="10984">MSFSGTRILLIIILLVLQIWPLNTGCCRVIATRTSPPSPPPLPPPPPPQKDSDEIKRSKLYKRFFNGRYSRLNNTKDKSFQDDKRRVPSCPDPLHN</sequence>
<dbReference type="Proteomes" id="UP000215914">
    <property type="component" value="Unassembled WGS sequence"/>
</dbReference>
<evidence type="ECO:0000256" key="1">
    <source>
        <dbReference type="SAM" id="MobiDB-lite"/>
    </source>
</evidence>